<evidence type="ECO:0008006" key="6">
    <source>
        <dbReference type="Google" id="ProtNLM"/>
    </source>
</evidence>
<dbReference type="Proteomes" id="UP000034883">
    <property type="component" value="Chromosome"/>
</dbReference>
<evidence type="ECO:0000313" key="4">
    <source>
        <dbReference type="EMBL" id="AKF11217.1"/>
    </source>
</evidence>
<evidence type="ECO:0000259" key="2">
    <source>
        <dbReference type="Pfam" id="PF05233"/>
    </source>
</evidence>
<dbReference type="InterPro" id="IPR007897">
    <property type="entry name" value="PHB_accumulat"/>
</dbReference>
<dbReference type="Pfam" id="PF05233">
    <property type="entry name" value="PHB_acc"/>
    <property type="match status" value="1"/>
</dbReference>
<dbReference type="AlphaFoldDB" id="A0A0F6WA10"/>
<dbReference type="Pfam" id="PF07879">
    <property type="entry name" value="PHB_acc_N"/>
    <property type="match status" value="1"/>
</dbReference>
<feature type="compositionally biased region" description="Low complexity" evidence="1">
    <location>
        <begin position="148"/>
        <end position="157"/>
    </location>
</feature>
<organism evidence="4 5">
    <name type="scientific">Sandaracinus amylolyticus</name>
    <dbReference type="NCBI Taxonomy" id="927083"/>
    <lineage>
        <taxon>Bacteria</taxon>
        <taxon>Pseudomonadati</taxon>
        <taxon>Myxococcota</taxon>
        <taxon>Polyangia</taxon>
        <taxon>Polyangiales</taxon>
        <taxon>Sandaracinaceae</taxon>
        <taxon>Sandaracinus</taxon>
    </lineage>
</organism>
<dbReference type="OrthoDB" id="9795345at2"/>
<evidence type="ECO:0000256" key="1">
    <source>
        <dbReference type="SAM" id="MobiDB-lite"/>
    </source>
</evidence>
<evidence type="ECO:0000259" key="3">
    <source>
        <dbReference type="Pfam" id="PF07879"/>
    </source>
</evidence>
<proteinExistence type="predicted"/>
<name>A0A0F6WA10_9BACT</name>
<dbReference type="EMBL" id="CP011125">
    <property type="protein sequence ID" value="AKF11217.1"/>
    <property type="molecule type" value="Genomic_DNA"/>
</dbReference>
<dbReference type="STRING" id="927083.DB32_008366"/>
<dbReference type="RefSeq" id="WP_053238106.1">
    <property type="nucleotide sequence ID" value="NZ_CP011125.1"/>
</dbReference>
<feature type="domain" description="PHB accumulation regulatory" evidence="2">
    <location>
        <begin position="74"/>
        <end position="107"/>
    </location>
</feature>
<feature type="compositionally biased region" description="Pro residues" evidence="1">
    <location>
        <begin position="158"/>
        <end position="167"/>
    </location>
</feature>
<keyword evidence="5" id="KW-1185">Reference proteome</keyword>
<accession>A0A0F6WA10</accession>
<dbReference type="InterPro" id="IPR012909">
    <property type="entry name" value="PHA_DNA-bd_N"/>
</dbReference>
<sequence>MRLRSSSEPILIKKYGNRRLYDTRASSYITLDQLEAIVRRGDDVRVIDAKTSEDLTQATLTQIILESGRAARLLPVTLLQQLIRMDDESLAEFMGRYLSATLEMYLEAKRGAQTVSPFLPMATMPFQAANAIARMWLGAGQALAPEAQYTPPATTTPAAPPPAPPPDTTAVEVAALRRELDELKTLLRGNKRKT</sequence>
<feature type="domain" description="PHA accumulation regulator DNA-binding N-terminal" evidence="3">
    <location>
        <begin position="11"/>
        <end position="67"/>
    </location>
</feature>
<dbReference type="KEGG" id="samy:DB32_008366"/>
<evidence type="ECO:0000313" key="5">
    <source>
        <dbReference type="Proteomes" id="UP000034883"/>
    </source>
</evidence>
<reference evidence="4 5" key="1">
    <citation type="submission" date="2015-03" db="EMBL/GenBank/DDBJ databases">
        <title>Genome assembly of Sandaracinus amylolyticus DSM 53668.</title>
        <authorList>
            <person name="Sharma G."/>
            <person name="Subramanian S."/>
        </authorList>
    </citation>
    <scope>NUCLEOTIDE SEQUENCE [LARGE SCALE GENOMIC DNA]</scope>
    <source>
        <strain evidence="4 5">DSM 53668</strain>
    </source>
</reference>
<protein>
    <recommendedName>
        <fullName evidence="6">PhbF</fullName>
    </recommendedName>
</protein>
<gene>
    <name evidence="4" type="ORF">DB32_008366</name>
</gene>
<feature type="region of interest" description="Disordered" evidence="1">
    <location>
        <begin position="148"/>
        <end position="169"/>
    </location>
</feature>